<dbReference type="Pfam" id="PF00171">
    <property type="entry name" value="Aldedh"/>
    <property type="match status" value="1"/>
</dbReference>
<name>A0ABV1X668_9ACTN</name>
<protein>
    <submittedName>
        <fullName evidence="5">Aldehyde dehydrogenase family protein</fullName>
        <ecNumber evidence="5">1.2.1.-</ecNumber>
    </submittedName>
</protein>
<comment type="similarity">
    <text evidence="3">Belongs to the aldehyde dehydrogenase family.</text>
</comment>
<feature type="active site" evidence="2">
    <location>
        <position position="247"/>
    </location>
</feature>
<dbReference type="InterPro" id="IPR016162">
    <property type="entry name" value="Ald_DH_N"/>
</dbReference>
<organism evidence="5 6">
    <name type="scientific">Streptomyces hyaluromycini</name>
    <dbReference type="NCBI Taxonomy" id="1377993"/>
    <lineage>
        <taxon>Bacteria</taxon>
        <taxon>Bacillati</taxon>
        <taxon>Actinomycetota</taxon>
        <taxon>Actinomycetes</taxon>
        <taxon>Kitasatosporales</taxon>
        <taxon>Streptomycetaceae</taxon>
        <taxon>Streptomyces</taxon>
    </lineage>
</organism>
<accession>A0ABV1X668</accession>
<dbReference type="RefSeq" id="WP_350786700.1">
    <property type="nucleotide sequence ID" value="NZ_JBEPEK010000340.1"/>
</dbReference>
<dbReference type="PROSITE" id="PS00687">
    <property type="entry name" value="ALDEHYDE_DEHYDR_GLU"/>
    <property type="match status" value="1"/>
</dbReference>
<keyword evidence="1 3" id="KW-0560">Oxidoreductase</keyword>
<feature type="domain" description="Aldehyde dehydrogenase" evidence="4">
    <location>
        <begin position="16"/>
        <end position="464"/>
    </location>
</feature>
<comment type="caution">
    <text evidence="5">The sequence shown here is derived from an EMBL/GenBank/DDBJ whole genome shotgun (WGS) entry which is preliminary data.</text>
</comment>
<dbReference type="Proteomes" id="UP001474181">
    <property type="component" value="Unassembled WGS sequence"/>
</dbReference>
<sequence>MKRYGHWIAGVEVDPASDRWLPSTSPGQEEVVHEIALGDATDVARAVSAAAGAVDGWWNRQPVERGRVLAAVAERLRGEAAVLAELESAETGKPAWQSPLEVEGAARYFEFYAGLVSLPGGEVVNIGPGFHAYTRREPLGVVGVITPWNAPLNQAARSIAPALAAGNTVVAKPSEFTSATTLRLARIATECGLPDGVLNVVTGTGDTVGAAVVGHPGVRKVAFTGSVRAAREIGRIAADRIIPLTLELGGKSANVVFADADLAKAAQGAVEGFLPNGGQSCMAGTRLLVDARIHDEFVAAVQTVLTHITPGETYGPAITRAQYDKVNEYFKIAEQDGATLLTGGRPTGDGWTFEPTVYTDVTPDMRIAREEIFGPVLAVLRFEDEEEAVALANDSDYGLVAAVWTGDVTRAHRVAARLQAGQVYVNAYPPGMMVEGPFGGYKNSGYGREKGLEALHHYTQTKFVAVRLQDDQQVW</sequence>
<gene>
    <name evidence="5" type="ORF">ABT404_34470</name>
</gene>
<dbReference type="SUPFAM" id="SSF53720">
    <property type="entry name" value="ALDH-like"/>
    <property type="match status" value="1"/>
</dbReference>
<proteinExistence type="inferred from homology"/>
<evidence type="ECO:0000256" key="2">
    <source>
        <dbReference type="PROSITE-ProRule" id="PRU10007"/>
    </source>
</evidence>
<evidence type="ECO:0000256" key="3">
    <source>
        <dbReference type="RuleBase" id="RU003345"/>
    </source>
</evidence>
<dbReference type="EMBL" id="JBEPEK010000340">
    <property type="protein sequence ID" value="MER7184511.1"/>
    <property type="molecule type" value="Genomic_DNA"/>
</dbReference>
<dbReference type="InterPro" id="IPR016161">
    <property type="entry name" value="Ald_DH/histidinol_DH"/>
</dbReference>
<evidence type="ECO:0000313" key="5">
    <source>
        <dbReference type="EMBL" id="MER7184511.1"/>
    </source>
</evidence>
<reference evidence="5 6" key="1">
    <citation type="submission" date="2024-06" db="EMBL/GenBank/DDBJ databases">
        <title>The Natural Products Discovery Center: Release of the First 8490 Sequenced Strains for Exploring Actinobacteria Biosynthetic Diversity.</title>
        <authorList>
            <person name="Kalkreuter E."/>
            <person name="Kautsar S.A."/>
            <person name="Yang D."/>
            <person name="Bader C.D."/>
            <person name="Teijaro C.N."/>
            <person name="Fluegel L."/>
            <person name="Davis C.M."/>
            <person name="Simpson J.R."/>
            <person name="Lauterbach L."/>
            <person name="Steele A.D."/>
            <person name="Gui C."/>
            <person name="Meng S."/>
            <person name="Li G."/>
            <person name="Viehrig K."/>
            <person name="Ye F."/>
            <person name="Su P."/>
            <person name="Kiefer A.F."/>
            <person name="Nichols A."/>
            <person name="Cepeda A.J."/>
            <person name="Yan W."/>
            <person name="Fan B."/>
            <person name="Jiang Y."/>
            <person name="Adhikari A."/>
            <person name="Zheng C.-J."/>
            <person name="Schuster L."/>
            <person name="Cowan T.M."/>
            <person name="Smanski M.J."/>
            <person name="Chevrette M.G."/>
            <person name="De Carvalho L.P.S."/>
            <person name="Shen B."/>
        </authorList>
    </citation>
    <scope>NUCLEOTIDE SEQUENCE [LARGE SCALE GENOMIC DNA]</scope>
    <source>
        <strain evidence="5 6">NPDC000234</strain>
    </source>
</reference>
<dbReference type="GO" id="GO:0016491">
    <property type="term" value="F:oxidoreductase activity"/>
    <property type="evidence" value="ECO:0007669"/>
    <property type="project" value="UniProtKB-KW"/>
</dbReference>
<dbReference type="Gene3D" id="3.40.605.10">
    <property type="entry name" value="Aldehyde Dehydrogenase, Chain A, domain 1"/>
    <property type="match status" value="1"/>
</dbReference>
<keyword evidence="6" id="KW-1185">Reference proteome</keyword>
<dbReference type="EC" id="1.2.1.-" evidence="5"/>
<dbReference type="PROSITE" id="PS00070">
    <property type="entry name" value="ALDEHYDE_DEHYDR_CYS"/>
    <property type="match status" value="1"/>
</dbReference>
<evidence type="ECO:0000259" key="4">
    <source>
        <dbReference type="Pfam" id="PF00171"/>
    </source>
</evidence>
<dbReference type="InterPro" id="IPR016163">
    <property type="entry name" value="Ald_DH_C"/>
</dbReference>
<dbReference type="Gene3D" id="3.40.309.10">
    <property type="entry name" value="Aldehyde Dehydrogenase, Chain A, domain 2"/>
    <property type="match status" value="1"/>
</dbReference>
<dbReference type="InterPro" id="IPR015590">
    <property type="entry name" value="Aldehyde_DH_dom"/>
</dbReference>
<dbReference type="PANTHER" id="PTHR11699">
    <property type="entry name" value="ALDEHYDE DEHYDROGENASE-RELATED"/>
    <property type="match status" value="1"/>
</dbReference>
<dbReference type="InterPro" id="IPR029510">
    <property type="entry name" value="Ald_DH_CS_GLU"/>
</dbReference>
<evidence type="ECO:0000256" key="1">
    <source>
        <dbReference type="ARBA" id="ARBA00023002"/>
    </source>
</evidence>
<evidence type="ECO:0000313" key="6">
    <source>
        <dbReference type="Proteomes" id="UP001474181"/>
    </source>
</evidence>
<dbReference type="InterPro" id="IPR016160">
    <property type="entry name" value="Ald_DH_CS_CYS"/>
</dbReference>